<dbReference type="InterPro" id="IPR051318">
    <property type="entry name" value="Fe-S_L-Ser"/>
</dbReference>
<feature type="domain" description="Serine dehydratase-like alpha subunit" evidence="12">
    <location>
        <begin position="17"/>
        <end position="277"/>
    </location>
</feature>
<dbReference type="GO" id="GO:0046872">
    <property type="term" value="F:metal ion binding"/>
    <property type="evidence" value="ECO:0007669"/>
    <property type="project" value="UniProtKB-KW"/>
</dbReference>
<dbReference type="InterPro" id="IPR005130">
    <property type="entry name" value="Ser_deHydtase-like_asu"/>
</dbReference>
<evidence type="ECO:0000256" key="1">
    <source>
        <dbReference type="ARBA" id="ARBA00001966"/>
    </source>
</evidence>
<evidence type="ECO:0000259" key="12">
    <source>
        <dbReference type="Pfam" id="PF03313"/>
    </source>
</evidence>
<protein>
    <recommendedName>
        <fullName evidence="11">L-serine dehydratase</fullName>
        <ecNumber evidence="11">4.3.1.17</ecNumber>
    </recommendedName>
</protein>
<evidence type="ECO:0000256" key="11">
    <source>
        <dbReference type="RuleBase" id="RU366059"/>
    </source>
</evidence>
<evidence type="ECO:0000256" key="10">
    <source>
        <dbReference type="ARBA" id="ARBA00049406"/>
    </source>
</evidence>
<keyword evidence="5 11" id="KW-0004">4Fe-4S</keyword>
<evidence type="ECO:0000256" key="6">
    <source>
        <dbReference type="ARBA" id="ARBA00022723"/>
    </source>
</evidence>
<dbReference type="AlphaFoldDB" id="A0A9D1NKH6"/>
<proteinExistence type="inferred from homology"/>
<organism evidence="13 14">
    <name type="scientific">Candidatus Spyradosoma merdigallinarum</name>
    <dbReference type="NCBI Taxonomy" id="2840950"/>
    <lineage>
        <taxon>Bacteria</taxon>
        <taxon>Pseudomonadati</taxon>
        <taxon>Verrucomicrobiota</taxon>
        <taxon>Opitutia</taxon>
        <taxon>Opitutia incertae sedis</taxon>
        <taxon>Candidatus Spyradosoma</taxon>
    </lineage>
</organism>
<dbReference type="NCBIfam" id="TIGR00718">
    <property type="entry name" value="sda_alpha"/>
    <property type="match status" value="1"/>
</dbReference>
<evidence type="ECO:0000256" key="3">
    <source>
        <dbReference type="ARBA" id="ARBA00008636"/>
    </source>
</evidence>
<keyword evidence="8 11" id="KW-0411">Iron-sulfur</keyword>
<evidence type="ECO:0000256" key="5">
    <source>
        <dbReference type="ARBA" id="ARBA00022485"/>
    </source>
</evidence>
<comment type="cofactor">
    <cofactor evidence="1 11">
        <name>[4Fe-4S] cluster</name>
        <dbReference type="ChEBI" id="CHEBI:49883"/>
    </cofactor>
</comment>
<dbReference type="InterPro" id="IPR004642">
    <property type="entry name" value="Ser_deHydtase_asu"/>
</dbReference>
<comment type="catalytic activity">
    <reaction evidence="10 11">
        <text>L-serine = pyruvate + NH4(+)</text>
        <dbReference type="Rhea" id="RHEA:19169"/>
        <dbReference type="ChEBI" id="CHEBI:15361"/>
        <dbReference type="ChEBI" id="CHEBI:28938"/>
        <dbReference type="ChEBI" id="CHEBI:33384"/>
        <dbReference type="EC" id="4.3.1.17"/>
    </reaction>
</comment>
<gene>
    <name evidence="13" type="primary">sdaAA</name>
    <name evidence="13" type="ORF">IAC75_05320</name>
</gene>
<dbReference type="EMBL" id="DVOG01000138">
    <property type="protein sequence ID" value="HIV04550.1"/>
    <property type="molecule type" value="Genomic_DNA"/>
</dbReference>
<reference evidence="13" key="2">
    <citation type="journal article" date="2021" name="PeerJ">
        <title>Extensive microbial diversity within the chicken gut microbiome revealed by metagenomics and culture.</title>
        <authorList>
            <person name="Gilroy R."/>
            <person name="Ravi A."/>
            <person name="Getino M."/>
            <person name="Pursley I."/>
            <person name="Horton D.L."/>
            <person name="Alikhan N.F."/>
            <person name="Baker D."/>
            <person name="Gharbi K."/>
            <person name="Hall N."/>
            <person name="Watson M."/>
            <person name="Adriaenssens E.M."/>
            <person name="Foster-Nyarko E."/>
            <person name="Jarju S."/>
            <person name="Secka A."/>
            <person name="Antonio M."/>
            <person name="Oren A."/>
            <person name="Chaudhuri R.R."/>
            <person name="La Ragione R."/>
            <person name="Hildebrand F."/>
            <person name="Pallen M.J."/>
        </authorList>
    </citation>
    <scope>NUCLEOTIDE SEQUENCE</scope>
    <source>
        <strain evidence="13">10669</strain>
    </source>
</reference>
<evidence type="ECO:0000313" key="14">
    <source>
        <dbReference type="Proteomes" id="UP000886812"/>
    </source>
</evidence>
<evidence type="ECO:0000313" key="13">
    <source>
        <dbReference type="EMBL" id="HIV04550.1"/>
    </source>
</evidence>
<dbReference type="GO" id="GO:0006094">
    <property type="term" value="P:gluconeogenesis"/>
    <property type="evidence" value="ECO:0007669"/>
    <property type="project" value="UniProtKB-KW"/>
</dbReference>
<dbReference type="PANTHER" id="PTHR30182:SF1">
    <property type="entry name" value="L-SERINE DEHYDRATASE 1"/>
    <property type="match status" value="1"/>
</dbReference>
<evidence type="ECO:0000256" key="4">
    <source>
        <dbReference type="ARBA" id="ARBA00022432"/>
    </source>
</evidence>
<comment type="pathway">
    <text evidence="2">Carbohydrate biosynthesis; gluconeogenesis.</text>
</comment>
<comment type="similarity">
    <text evidence="3 11">Belongs to the iron-sulfur dependent L-serine dehydratase family.</text>
</comment>
<dbReference type="GO" id="GO:0003941">
    <property type="term" value="F:L-serine ammonia-lyase activity"/>
    <property type="evidence" value="ECO:0007669"/>
    <property type="project" value="UniProtKB-UniRule"/>
</dbReference>
<keyword evidence="6 11" id="KW-0479">Metal-binding</keyword>
<reference evidence="13" key="1">
    <citation type="submission" date="2020-10" db="EMBL/GenBank/DDBJ databases">
        <authorList>
            <person name="Gilroy R."/>
        </authorList>
    </citation>
    <scope>NUCLEOTIDE SEQUENCE</scope>
    <source>
        <strain evidence="13">10669</strain>
    </source>
</reference>
<accession>A0A9D1NKH6</accession>
<dbReference type="EC" id="4.3.1.17" evidence="11"/>
<comment type="caution">
    <text evidence="13">The sequence shown here is derived from an EMBL/GenBank/DDBJ whole genome shotgun (WGS) entry which is preliminary data.</text>
</comment>
<sequence>MFAYSTAAEMLALCEREKISVGELALRREIEMSGRSREEIFGKMKALFRTMRESVLRGLEIRNPSPSGLSGGDAAKVLAYAESGDSLLGATLTRLVACSCAVLETNAQFGRIVATPTAGSSGIVPACLVLLEETRGTDEDTLTRALFTASGIGVVIAGNAFLAGAQGGCQAEVGSASCIAAAAVVEALGGSPERACAAGTFALINTLGLVCDPIGGFVEVPCVSRNGMFAVHSWLAATLALAGADPRVSLDDAIFAMRDVGRRMPRELRETSLGGLAVCPSACKRNFGGNGGGFAS</sequence>
<dbReference type="GO" id="GO:0051539">
    <property type="term" value="F:4 iron, 4 sulfur cluster binding"/>
    <property type="evidence" value="ECO:0007669"/>
    <property type="project" value="UniProtKB-UniRule"/>
</dbReference>
<keyword evidence="4 11" id="KW-0312">Gluconeogenesis</keyword>
<evidence type="ECO:0000256" key="8">
    <source>
        <dbReference type="ARBA" id="ARBA00023014"/>
    </source>
</evidence>
<evidence type="ECO:0000256" key="2">
    <source>
        <dbReference type="ARBA" id="ARBA00004742"/>
    </source>
</evidence>
<dbReference type="Proteomes" id="UP000886812">
    <property type="component" value="Unassembled WGS sequence"/>
</dbReference>
<dbReference type="PANTHER" id="PTHR30182">
    <property type="entry name" value="L-SERINE DEHYDRATASE"/>
    <property type="match status" value="1"/>
</dbReference>
<evidence type="ECO:0000256" key="9">
    <source>
        <dbReference type="ARBA" id="ARBA00023239"/>
    </source>
</evidence>
<keyword evidence="9 11" id="KW-0456">Lyase</keyword>
<name>A0A9D1NKH6_9BACT</name>
<evidence type="ECO:0000256" key="7">
    <source>
        <dbReference type="ARBA" id="ARBA00023004"/>
    </source>
</evidence>
<keyword evidence="7 11" id="KW-0408">Iron</keyword>
<dbReference type="Pfam" id="PF03313">
    <property type="entry name" value="SDH_alpha"/>
    <property type="match status" value="1"/>
</dbReference>